<keyword evidence="2" id="KW-1185">Reference proteome</keyword>
<proteinExistence type="predicted"/>
<evidence type="ECO:0000313" key="2">
    <source>
        <dbReference type="Proteomes" id="UP000814128"/>
    </source>
</evidence>
<protein>
    <submittedName>
        <fullName evidence="1">Cytochrome P450 oxidoreductase</fullName>
    </submittedName>
</protein>
<accession>A0ACB8QV14</accession>
<organism evidence="1 2">
    <name type="scientific">Vararia minispora EC-137</name>
    <dbReference type="NCBI Taxonomy" id="1314806"/>
    <lineage>
        <taxon>Eukaryota</taxon>
        <taxon>Fungi</taxon>
        <taxon>Dikarya</taxon>
        <taxon>Basidiomycota</taxon>
        <taxon>Agaricomycotina</taxon>
        <taxon>Agaricomycetes</taxon>
        <taxon>Russulales</taxon>
        <taxon>Lachnocladiaceae</taxon>
        <taxon>Vararia</taxon>
    </lineage>
</organism>
<reference evidence="1" key="1">
    <citation type="submission" date="2021-02" db="EMBL/GenBank/DDBJ databases">
        <authorList>
            <consortium name="DOE Joint Genome Institute"/>
            <person name="Ahrendt S."/>
            <person name="Looney B.P."/>
            <person name="Miyauchi S."/>
            <person name="Morin E."/>
            <person name="Drula E."/>
            <person name="Courty P.E."/>
            <person name="Chicoki N."/>
            <person name="Fauchery L."/>
            <person name="Kohler A."/>
            <person name="Kuo A."/>
            <person name="Labutti K."/>
            <person name="Pangilinan J."/>
            <person name="Lipzen A."/>
            <person name="Riley R."/>
            <person name="Andreopoulos W."/>
            <person name="He G."/>
            <person name="Johnson J."/>
            <person name="Barry K.W."/>
            <person name="Grigoriev I.V."/>
            <person name="Nagy L."/>
            <person name="Hibbett D."/>
            <person name="Henrissat B."/>
            <person name="Matheny P.B."/>
            <person name="Labbe J."/>
            <person name="Martin F."/>
        </authorList>
    </citation>
    <scope>NUCLEOTIDE SEQUENCE</scope>
    <source>
        <strain evidence="1">EC-137</strain>
    </source>
</reference>
<comment type="caution">
    <text evidence="1">The sequence shown here is derived from an EMBL/GenBank/DDBJ whole genome shotgun (WGS) entry which is preliminary data.</text>
</comment>
<gene>
    <name evidence="1" type="ORF">K488DRAFT_43214</name>
</gene>
<sequence length="473" mass="53528">MPKTEEWLYWAKLRETHGPVVSVTVLGQPIVVLNTIEACQDLMEKRSSIYSGRPVLQFAGKMVGWDRQMILSEDGERHRAMRKMFARHIGTPATIREYKDMQEEETRLFLVEMAQKPEIVLTHLRSAISAMFLKITHGYAIERNRPDPLITLIEKAAHEFYLASAPGKWLVDLLPWLYHIPDWLPGAGFKRAAARFRDTNIKQVEVPIRFVKAQMAGKSAAPSFSSHVLDSKPNPLDTEVFPYVATSLYAGGQDTVTATLGTFFLAMVLYPDAQRKAQEELARVIGSSTLPTTTDFERLPYLVALFKEVMRWHTVACINLPHYTTADDTYNGYYIPKGSIILANLWLIANDPNNYSDPSVFKPERFLGEKPELDPLSYVFGFGRRRCPGVELARTICTYVMAVTLTIFDIVKARDADGKEITPPPEFYSSTVCHPKPFPCDVRPRSADAELLLKTMRSEVTEQESDAPKLDFS</sequence>
<dbReference type="EMBL" id="MU273484">
    <property type="protein sequence ID" value="KAI0035465.1"/>
    <property type="molecule type" value="Genomic_DNA"/>
</dbReference>
<name>A0ACB8QV14_9AGAM</name>
<dbReference type="Proteomes" id="UP000814128">
    <property type="component" value="Unassembled WGS sequence"/>
</dbReference>
<evidence type="ECO:0000313" key="1">
    <source>
        <dbReference type="EMBL" id="KAI0035465.1"/>
    </source>
</evidence>
<reference evidence="1" key="2">
    <citation type="journal article" date="2022" name="New Phytol.">
        <title>Evolutionary transition to the ectomycorrhizal habit in the genomes of a hyperdiverse lineage of mushroom-forming fungi.</title>
        <authorList>
            <person name="Looney B."/>
            <person name="Miyauchi S."/>
            <person name="Morin E."/>
            <person name="Drula E."/>
            <person name="Courty P.E."/>
            <person name="Kohler A."/>
            <person name="Kuo A."/>
            <person name="LaButti K."/>
            <person name="Pangilinan J."/>
            <person name="Lipzen A."/>
            <person name="Riley R."/>
            <person name="Andreopoulos W."/>
            <person name="He G."/>
            <person name="Johnson J."/>
            <person name="Nolan M."/>
            <person name="Tritt A."/>
            <person name="Barry K.W."/>
            <person name="Grigoriev I.V."/>
            <person name="Nagy L.G."/>
            <person name="Hibbett D."/>
            <person name="Henrissat B."/>
            <person name="Matheny P.B."/>
            <person name="Labbe J."/>
            <person name="Martin F.M."/>
        </authorList>
    </citation>
    <scope>NUCLEOTIDE SEQUENCE</scope>
    <source>
        <strain evidence="1">EC-137</strain>
    </source>
</reference>